<dbReference type="EMBL" id="JADWYR010000003">
    <property type="protein sequence ID" value="MBG9378432.1"/>
    <property type="molecule type" value="Genomic_DNA"/>
</dbReference>
<evidence type="ECO:0000313" key="4">
    <source>
        <dbReference type="Proteomes" id="UP000628448"/>
    </source>
</evidence>
<dbReference type="Pfam" id="PF00041">
    <property type="entry name" value="fn3"/>
    <property type="match status" value="1"/>
</dbReference>
<dbReference type="Gene3D" id="2.60.40.10">
    <property type="entry name" value="Immunoglobulins"/>
    <property type="match status" value="1"/>
</dbReference>
<sequence length="499" mass="54245">MKKILQLLVLAMLASMCNAQTTAGVTAGDTWLQQANYGGGNRSYAVSFVINNRAYVGTGIDAFGSVRDFWEYDPAANTWTRKADFGGAARDAASAFAVNGKGYICMGKSGEYPFTYYKDLWEYDPAADTWTKKADFPGIDRAYGTAFSIGNKGYFACGYRYDYGPYSDVWEYDPSADKWTRKADYGGGPTSNPYGLSIGNKGYMGVGWNGGWKRDFYEYDPSADKWTRKADYGGAAREYVTGFSVDGKGYIGVGYAGTVYKDVWEYNPATNTWARTADFSGGIRSGSVGFAINNKGYIGTGNLGSTLYADVWQYVSSSVICNAPAALKVTGIADTAAVLKWSSGGGDVAGYKIRYRAAGTNTVVKRTVKGSVNHLPICGLQPGTTYEWDMRSNCSTDTSAWVCGPRFTTTSGSVAGISIMPNPTNGLFTVHLLAGNTYEPTIMRLYNNTGRLVWQMNAGILPGNVNRVVTLPSTILPGIYSFTVERKNVVYKHQLIINR</sequence>
<dbReference type="InterPro" id="IPR015915">
    <property type="entry name" value="Kelch-typ_b-propeller"/>
</dbReference>
<evidence type="ECO:0000313" key="3">
    <source>
        <dbReference type="EMBL" id="MBG9378432.1"/>
    </source>
</evidence>
<name>A0A931GZZ2_9BACT</name>
<proteinExistence type="predicted"/>
<protein>
    <submittedName>
        <fullName evidence="3">Fibronectin type III domain-containing protein</fullName>
    </submittedName>
</protein>
<dbReference type="InterPro" id="IPR026444">
    <property type="entry name" value="Secre_tail"/>
</dbReference>
<evidence type="ECO:0000256" key="1">
    <source>
        <dbReference type="SAM" id="SignalP"/>
    </source>
</evidence>
<dbReference type="SUPFAM" id="SSF117281">
    <property type="entry name" value="Kelch motif"/>
    <property type="match status" value="1"/>
</dbReference>
<feature type="signal peptide" evidence="1">
    <location>
        <begin position="1"/>
        <end position="19"/>
    </location>
</feature>
<dbReference type="InterPro" id="IPR003961">
    <property type="entry name" value="FN3_dom"/>
</dbReference>
<gene>
    <name evidence="3" type="ORF">I5907_19505</name>
</gene>
<reference evidence="3" key="1">
    <citation type="submission" date="2020-11" db="EMBL/GenBank/DDBJ databases">
        <title>Bacterial whole genome sequence for Panacibacter sp. DH6.</title>
        <authorList>
            <person name="Le V."/>
            <person name="Ko S."/>
            <person name="Ahn C.-Y."/>
            <person name="Oh H.-M."/>
        </authorList>
    </citation>
    <scope>NUCLEOTIDE SEQUENCE</scope>
    <source>
        <strain evidence="3">DH6</strain>
    </source>
</reference>
<evidence type="ECO:0000259" key="2">
    <source>
        <dbReference type="PROSITE" id="PS50853"/>
    </source>
</evidence>
<dbReference type="InterPro" id="IPR013783">
    <property type="entry name" value="Ig-like_fold"/>
</dbReference>
<feature type="domain" description="Fibronectin type-III" evidence="2">
    <location>
        <begin position="323"/>
        <end position="412"/>
    </location>
</feature>
<dbReference type="Proteomes" id="UP000628448">
    <property type="component" value="Unassembled WGS sequence"/>
</dbReference>
<keyword evidence="4" id="KW-1185">Reference proteome</keyword>
<dbReference type="Gene3D" id="2.120.10.80">
    <property type="entry name" value="Kelch-type beta propeller"/>
    <property type="match status" value="2"/>
</dbReference>
<accession>A0A931GZZ2</accession>
<comment type="caution">
    <text evidence="3">The sequence shown here is derived from an EMBL/GenBank/DDBJ whole genome shotgun (WGS) entry which is preliminary data.</text>
</comment>
<dbReference type="SUPFAM" id="SSF49265">
    <property type="entry name" value="Fibronectin type III"/>
    <property type="match status" value="1"/>
</dbReference>
<keyword evidence="1" id="KW-0732">Signal</keyword>
<organism evidence="3 4">
    <name type="scientific">Panacibacter microcysteis</name>
    <dbReference type="NCBI Taxonomy" id="2793269"/>
    <lineage>
        <taxon>Bacteria</taxon>
        <taxon>Pseudomonadati</taxon>
        <taxon>Bacteroidota</taxon>
        <taxon>Chitinophagia</taxon>
        <taxon>Chitinophagales</taxon>
        <taxon>Chitinophagaceae</taxon>
        <taxon>Panacibacter</taxon>
    </lineage>
</organism>
<dbReference type="CDD" id="cd00063">
    <property type="entry name" value="FN3"/>
    <property type="match status" value="1"/>
</dbReference>
<dbReference type="RefSeq" id="WP_196992536.1">
    <property type="nucleotide sequence ID" value="NZ_JADWYR010000003.1"/>
</dbReference>
<dbReference type="PANTHER" id="PTHR45632">
    <property type="entry name" value="LD33804P"/>
    <property type="match status" value="1"/>
</dbReference>
<dbReference type="PANTHER" id="PTHR45632:SF5">
    <property type="entry name" value="KELCH-LIKE PROTEIN 22"/>
    <property type="match status" value="1"/>
</dbReference>
<dbReference type="PROSITE" id="PS50853">
    <property type="entry name" value="FN3"/>
    <property type="match status" value="1"/>
</dbReference>
<dbReference type="NCBIfam" id="TIGR04183">
    <property type="entry name" value="Por_Secre_tail"/>
    <property type="match status" value="1"/>
</dbReference>
<dbReference type="InterPro" id="IPR036116">
    <property type="entry name" value="FN3_sf"/>
</dbReference>
<dbReference type="AlphaFoldDB" id="A0A931GZZ2"/>
<feature type="chain" id="PRO_5037668642" evidence="1">
    <location>
        <begin position="20"/>
        <end position="499"/>
    </location>
</feature>